<name>A0A1L9PNH3_ASPVE</name>
<keyword evidence="10" id="KW-1185">Reference proteome</keyword>
<dbReference type="PANTHER" id="PTHR31845">
    <property type="entry name" value="FINGER DOMAIN PROTEIN, PUTATIVE-RELATED"/>
    <property type="match status" value="1"/>
</dbReference>
<sequence length="598" mass="66636">MTSRVKTCETCATAKIRCLRSPGAAICDRCARLNKPCYFRPSRVRQTWTKKETRLESLERRVDQLLGQSQSHASPEENSGDVIDKGILSLDDAAALLDYYLQYMMPHFPFVALPERATVGELREQKPFLFLAILSVSVMEDRALKRALDDEVRTATADRTVLLDKPPALETVQGLLVVLAWSQHQASRRIGPQIFAPFLHLAIGLVVDLELDRPVEVRKFAGRMSVHETRSEPRPPAVLKAEKRAVLGCSFLSSSFGIITQRKVTLPWTAHMERFAIELAQDPDYDGDRSIMHLVRLQHIFEEMDKVSSESEDTSMSGTAFQRTFRTFKSQLQDYADQLSQQVAGSNYLLASQLNTVSLYLCQVSLFDRMSTSSQLPSAFRAEILGHGLTAAKALFSSLAHLPMGSERRMSYSEWLQSGFSMILSCKLSLMAVSDEVLRTNHPQIQSLCNELDMPQILRICVVRQQSQEPRSEARKTGFDYTGWLQYVEEWFGRHHHGYTSRQRGTPVPGSEVPDSTTASRAGLGTGPGSATGIPANTTATAIPVTYPPPAPAPFMSDVSSGLDLPVTGDMLPWTSFPDFWITENPLAGWMDLGLMPM</sequence>
<evidence type="ECO:0000259" key="8">
    <source>
        <dbReference type="PROSITE" id="PS00463"/>
    </source>
</evidence>
<gene>
    <name evidence="9" type="ORF">ASPVEDRAFT_84525</name>
</gene>
<keyword evidence="5" id="KW-0804">Transcription</keyword>
<feature type="region of interest" description="Disordered" evidence="7">
    <location>
        <begin position="498"/>
        <end position="537"/>
    </location>
</feature>
<organism evidence="9 10">
    <name type="scientific">Aspergillus versicolor CBS 583.65</name>
    <dbReference type="NCBI Taxonomy" id="1036611"/>
    <lineage>
        <taxon>Eukaryota</taxon>
        <taxon>Fungi</taxon>
        <taxon>Dikarya</taxon>
        <taxon>Ascomycota</taxon>
        <taxon>Pezizomycotina</taxon>
        <taxon>Eurotiomycetes</taxon>
        <taxon>Eurotiomycetidae</taxon>
        <taxon>Eurotiales</taxon>
        <taxon>Aspergillaceae</taxon>
        <taxon>Aspergillus</taxon>
        <taxon>Aspergillus subgen. Nidulantes</taxon>
    </lineage>
</organism>
<dbReference type="STRING" id="1036611.A0A1L9PNH3"/>
<evidence type="ECO:0000256" key="7">
    <source>
        <dbReference type="SAM" id="MobiDB-lite"/>
    </source>
</evidence>
<dbReference type="CDD" id="cd12148">
    <property type="entry name" value="fungal_TF_MHR"/>
    <property type="match status" value="1"/>
</dbReference>
<dbReference type="InterPro" id="IPR001138">
    <property type="entry name" value="Zn2Cys6_DnaBD"/>
</dbReference>
<dbReference type="EMBL" id="KV878130">
    <property type="protein sequence ID" value="OJJ03061.1"/>
    <property type="molecule type" value="Genomic_DNA"/>
</dbReference>
<accession>A0A1L9PNH3</accession>
<dbReference type="RefSeq" id="XP_040668823.1">
    <property type="nucleotide sequence ID" value="XM_040817547.1"/>
</dbReference>
<dbReference type="PROSITE" id="PS00463">
    <property type="entry name" value="ZN2_CY6_FUNGAL_1"/>
    <property type="match status" value="1"/>
</dbReference>
<proteinExistence type="predicted"/>
<dbReference type="GO" id="GO:0008270">
    <property type="term" value="F:zinc ion binding"/>
    <property type="evidence" value="ECO:0007669"/>
    <property type="project" value="InterPro"/>
</dbReference>
<evidence type="ECO:0000256" key="1">
    <source>
        <dbReference type="ARBA" id="ARBA00004123"/>
    </source>
</evidence>
<dbReference type="VEuPathDB" id="FungiDB:ASPVEDRAFT_84525"/>
<keyword evidence="4" id="KW-0238">DNA-binding</keyword>
<dbReference type="OrthoDB" id="5226580at2759"/>
<evidence type="ECO:0000256" key="4">
    <source>
        <dbReference type="ARBA" id="ARBA00023125"/>
    </source>
</evidence>
<evidence type="ECO:0000256" key="5">
    <source>
        <dbReference type="ARBA" id="ARBA00023163"/>
    </source>
</evidence>
<dbReference type="GO" id="GO:0000981">
    <property type="term" value="F:DNA-binding transcription factor activity, RNA polymerase II-specific"/>
    <property type="evidence" value="ECO:0007669"/>
    <property type="project" value="InterPro"/>
</dbReference>
<dbReference type="GO" id="GO:0005634">
    <property type="term" value="C:nucleus"/>
    <property type="evidence" value="ECO:0007669"/>
    <property type="project" value="UniProtKB-SubCell"/>
</dbReference>
<dbReference type="PANTHER" id="PTHR31845:SF37">
    <property type="entry name" value="TRANSCRIPTION FACTOR DOMAIN-CONTAINING PROTEIN"/>
    <property type="match status" value="1"/>
</dbReference>
<evidence type="ECO:0000313" key="9">
    <source>
        <dbReference type="EMBL" id="OJJ03061.1"/>
    </source>
</evidence>
<dbReference type="GO" id="GO:0000976">
    <property type="term" value="F:transcription cis-regulatory region binding"/>
    <property type="evidence" value="ECO:0007669"/>
    <property type="project" value="TreeGrafter"/>
</dbReference>
<evidence type="ECO:0000313" key="10">
    <source>
        <dbReference type="Proteomes" id="UP000184073"/>
    </source>
</evidence>
<dbReference type="InterPro" id="IPR051089">
    <property type="entry name" value="prtT"/>
</dbReference>
<protein>
    <recommendedName>
        <fullName evidence="8">Zn(2)-C6 fungal-type domain-containing protein</fullName>
    </recommendedName>
</protein>
<dbReference type="Proteomes" id="UP000184073">
    <property type="component" value="Unassembled WGS sequence"/>
</dbReference>
<keyword evidence="2" id="KW-0862">Zinc</keyword>
<keyword evidence="3" id="KW-0805">Transcription regulation</keyword>
<evidence type="ECO:0000256" key="6">
    <source>
        <dbReference type="ARBA" id="ARBA00023242"/>
    </source>
</evidence>
<keyword evidence="6" id="KW-0539">Nucleus</keyword>
<dbReference type="AlphaFoldDB" id="A0A1L9PNH3"/>
<dbReference type="InterPro" id="IPR036864">
    <property type="entry name" value="Zn2-C6_fun-type_DNA-bd_sf"/>
</dbReference>
<evidence type="ECO:0000256" key="3">
    <source>
        <dbReference type="ARBA" id="ARBA00023015"/>
    </source>
</evidence>
<comment type="subcellular location">
    <subcellularLocation>
        <location evidence="1">Nucleus</location>
    </subcellularLocation>
</comment>
<dbReference type="Gene3D" id="4.10.240.10">
    <property type="entry name" value="Zn(2)-C6 fungal-type DNA-binding domain"/>
    <property type="match status" value="1"/>
</dbReference>
<dbReference type="SUPFAM" id="SSF57701">
    <property type="entry name" value="Zn2/Cys6 DNA-binding domain"/>
    <property type="match status" value="1"/>
</dbReference>
<evidence type="ECO:0000256" key="2">
    <source>
        <dbReference type="ARBA" id="ARBA00022833"/>
    </source>
</evidence>
<feature type="domain" description="Zn(2)-C6 fungal-type" evidence="8">
    <location>
        <begin position="7"/>
        <end position="37"/>
    </location>
</feature>
<reference evidence="10" key="1">
    <citation type="journal article" date="2017" name="Genome Biol.">
        <title>Comparative genomics reveals high biological diversity and specific adaptations in the industrially and medically important fungal genus Aspergillus.</title>
        <authorList>
            <person name="de Vries R.P."/>
            <person name="Riley R."/>
            <person name="Wiebenga A."/>
            <person name="Aguilar-Osorio G."/>
            <person name="Amillis S."/>
            <person name="Uchima C.A."/>
            <person name="Anderluh G."/>
            <person name="Asadollahi M."/>
            <person name="Askin M."/>
            <person name="Barry K."/>
            <person name="Battaglia E."/>
            <person name="Bayram O."/>
            <person name="Benocci T."/>
            <person name="Braus-Stromeyer S.A."/>
            <person name="Caldana C."/>
            <person name="Canovas D."/>
            <person name="Cerqueira G.C."/>
            <person name="Chen F."/>
            <person name="Chen W."/>
            <person name="Choi C."/>
            <person name="Clum A."/>
            <person name="Dos Santos R.A."/>
            <person name="Damasio A.R."/>
            <person name="Diallinas G."/>
            <person name="Emri T."/>
            <person name="Fekete E."/>
            <person name="Flipphi M."/>
            <person name="Freyberg S."/>
            <person name="Gallo A."/>
            <person name="Gournas C."/>
            <person name="Habgood R."/>
            <person name="Hainaut M."/>
            <person name="Harispe M.L."/>
            <person name="Henrissat B."/>
            <person name="Hilden K.S."/>
            <person name="Hope R."/>
            <person name="Hossain A."/>
            <person name="Karabika E."/>
            <person name="Karaffa L."/>
            <person name="Karanyi Z."/>
            <person name="Krasevec N."/>
            <person name="Kuo A."/>
            <person name="Kusch H."/>
            <person name="LaButti K."/>
            <person name="Lagendijk E.L."/>
            <person name="Lapidus A."/>
            <person name="Levasseur A."/>
            <person name="Lindquist E."/>
            <person name="Lipzen A."/>
            <person name="Logrieco A.F."/>
            <person name="MacCabe A."/>
            <person name="Maekelae M.R."/>
            <person name="Malavazi I."/>
            <person name="Melin P."/>
            <person name="Meyer V."/>
            <person name="Mielnichuk N."/>
            <person name="Miskei M."/>
            <person name="Molnar A.P."/>
            <person name="Mule G."/>
            <person name="Ngan C.Y."/>
            <person name="Orejas M."/>
            <person name="Orosz E."/>
            <person name="Ouedraogo J.P."/>
            <person name="Overkamp K.M."/>
            <person name="Park H.-S."/>
            <person name="Perrone G."/>
            <person name="Piumi F."/>
            <person name="Punt P.J."/>
            <person name="Ram A.F."/>
            <person name="Ramon A."/>
            <person name="Rauscher S."/>
            <person name="Record E."/>
            <person name="Riano-Pachon D.M."/>
            <person name="Robert V."/>
            <person name="Roehrig J."/>
            <person name="Ruller R."/>
            <person name="Salamov A."/>
            <person name="Salih N.S."/>
            <person name="Samson R.A."/>
            <person name="Sandor E."/>
            <person name="Sanguinetti M."/>
            <person name="Schuetze T."/>
            <person name="Sepcic K."/>
            <person name="Shelest E."/>
            <person name="Sherlock G."/>
            <person name="Sophianopoulou V."/>
            <person name="Squina F.M."/>
            <person name="Sun H."/>
            <person name="Susca A."/>
            <person name="Todd R.B."/>
            <person name="Tsang A."/>
            <person name="Unkles S.E."/>
            <person name="van de Wiele N."/>
            <person name="van Rossen-Uffink D."/>
            <person name="Oliveira J.V."/>
            <person name="Vesth T.C."/>
            <person name="Visser J."/>
            <person name="Yu J.-H."/>
            <person name="Zhou M."/>
            <person name="Andersen M.R."/>
            <person name="Archer D.B."/>
            <person name="Baker S.E."/>
            <person name="Benoit I."/>
            <person name="Brakhage A.A."/>
            <person name="Braus G.H."/>
            <person name="Fischer R."/>
            <person name="Frisvad J.C."/>
            <person name="Goldman G.H."/>
            <person name="Houbraken J."/>
            <person name="Oakley B."/>
            <person name="Pocsi I."/>
            <person name="Scazzocchio C."/>
            <person name="Seiboth B."/>
            <person name="vanKuyk P.A."/>
            <person name="Wortman J."/>
            <person name="Dyer P.S."/>
            <person name="Grigoriev I.V."/>
        </authorList>
    </citation>
    <scope>NUCLEOTIDE SEQUENCE [LARGE SCALE GENOMIC DNA]</scope>
    <source>
        <strain evidence="10">CBS 583.65</strain>
    </source>
</reference>
<dbReference type="GeneID" id="63733058"/>